<sequence>MRKRSLVMDYPETEIKRNGVYNEMICSLISRMCNKQWSLFASENDDDRDDDDDDDDNDDDDDDDDDG</sequence>
<organism evidence="2">
    <name type="scientific">Octopus bimaculoides</name>
    <name type="common">California two-spotted octopus</name>
    <dbReference type="NCBI Taxonomy" id="37653"/>
    <lineage>
        <taxon>Eukaryota</taxon>
        <taxon>Metazoa</taxon>
        <taxon>Spiralia</taxon>
        <taxon>Lophotrochozoa</taxon>
        <taxon>Mollusca</taxon>
        <taxon>Cephalopoda</taxon>
        <taxon>Coleoidea</taxon>
        <taxon>Octopodiformes</taxon>
        <taxon>Octopoda</taxon>
        <taxon>Incirrata</taxon>
        <taxon>Octopodidae</taxon>
        <taxon>Octopus</taxon>
    </lineage>
</organism>
<dbReference type="AlphaFoldDB" id="A0A0L8H592"/>
<name>A0A0L8H592_OCTBM</name>
<protein>
    <submittedName>
        <fullName evidence="2">Uncharacterized protein</fullName>
    </submittedName>
</protein>
<dbReference type="EMBL" id="KQ419154">
    <property type="protein sequence ID" value="KOF84461.1"/>
    <property type="molecule type" value="Genomic_DNA"/>
</dbReference>
<evidence type="ECO:0000256" key="1">
    <source>
        <dbReference type="SAM" id="MobiDB-lite"/>
    </source>
</evidence>
<feature type="compositionally biased region" description="Acidic residues" evidence="1">
    <location>
        <begin position="43"/>
        <end position="67"/>
    </location>
</feature>
<evidence type="ECO:0000313" key="2">
    <source>
        <dbReference type="EMBL" id="KOF84461.1"/>
    </source>
</evidence>
<accession>A0A0L8H592</accession>
<reference evidence="2" key="1">
    <citation type="submission" date="2015-07" db="EMBL/GenBank/DDBJ databases">
        <title>MeaNS - Measles Nucleotide Surveillance Program.</title>
        <authorList>
            <person name="Tran T."/>
            <person name="Druce J."/>
        </authorList>
    </citation>
    <scope>NUCLEOTIDE SEQUENCE</scope>
    <source>
        <strain evidence="2">UCB-OBI-ISO-001</strain>
        <tissue evidence="2">Gonad</tissue>
    </source>
</reference>
<proteinExistence type="predicted"/>
<feature type="region of interest" description="Disordered" evidence="1">
    <location>
        <begin position="42"/>
        <end position="67"/>
    </location>
</feature>
<gene>
    <name evidence="2" type="ORF">OCBIM_22022051mg</name>
</gene>